<dbReference type="InterPro" id="IPR006225">
    <property type="entry name" value="PsdUridine_synth_RluC/D"/>
</dbReference>
<dbReference type="InterPro" id="IPR050188">
    <property type="entry name" value="RluA_PseudoU_synthase"/>
</dbReference>
<comment type="function">
    <text evidence="2">Responsible for synthesis of pseudouridine from uracil.</text>
</comment>
<comment type="catalytic activity">
    <reaction evidence="2">
        <text>a uridine in RNA = a pseudouridine in RNA</text>
        <dbReference type="Rhea" id="RHEA:48348"/>
        <dbReference type="Rhea" id="RHEA-COMP:12068"/>
        <dbReference type="Rhea" id="RHEA-COMP:12069"/>
        <dbReference type="ChEBI" id="CHEBI:65314"/>
        <dbReference type="ChEBI" id="CHEBI:65315"/>
    </reaction>
</comment>
<dbReference type="GO" id="GO:0003723">
    <property type="term" value="F:RNA binding"/>
    <property type="evidence" value="ECO:0007669"/>
    <property type="project" value="InterPro"/>
</dbReference>
<keyword evidence="2" id="KW-0413">Isomerase</keyword>
<dbReference type="InterPro" id="IPR006145">
    <property type="entry name" value="PsdUridine_synth_RsuA/RluA"/>
</dbReference>
<evidence type="ECO:0000259" key="3">
    <source>
        <dbReference type="Pfam" id="PF00849"/>
    </source>
</evidence>
<feature type="domain" description="Pseudouridine synthase RsuA/RluA-like" evidence="3">
    <location>
        <begin position="90"/>
        <end position="241"/>
    </location>
</feature>
<sequence>MSSTVAEVCEKRRFEEDELTDGQSSSMLEDEAYGHAKKETAVRLNRLTVNNETKPLDYILKEHDVLTNIAHRHEVPILDRPFKIVLEDENVLIIDKPCSLPVHPCGRYYFNSLTSILEIDYKYKDLRLMYRLDRLTSGLMIISKNSATDVKLKRELVDRKVQKEYVCLVEGEFPSEPMTCSKSIEPCEPKMGVQWVRPDGHINKGKECITEFNLLKTNGKISAVRCFPKTGRTHQIRVHLQYLGYPIVNDYMYNSTVWGDDKGKNAVYGRTHEQLRVDLMKTFGAENWVVDFEESAVDFMQHKDKLDDKNGYIDLESIEFVAGKSTVYDPFCIDCHVQAKIPTEKQLEMYLHCWKYKVGGLVQLE</sequence>
<evidence type="ECO:0000313" key="5">
    <source>
        <dbReference type="WBParaSite" id="nRc.2.0.1.t18060-RA"/>
    </source>
</evidence>
<evidence type="ECO:0000256" key="1">
    <source>
        <dbReference type="PIRSR" id="PIRSR606225-1"/>
    </source>
</evidence>
<dbReference type="Pfam" id="PF00849">
    <property type="entry name" value="PseudoU_synth_2"/>
    <property type="match status" value="1"/>
</dbReference>
<dbReference type="GO" id="GO:0000455">
    <property type="term" value="P:enzyme-directed rRNA pseudouridine synthesis"/>
    <property type="evidence" value="ECO:0007669"/>
    <property type="project" value="TreeGrafter"/>
</dbReference>
<reference evidence="5" key="1">
    <citation type="submission" date="2022-11" db="UniProtKB">
        <authorList>
            <consortium name="WormBaseParasite"/>
        </authorList>
    </citation>
    <scope>IDENTIFICATION</scope>
</reference>
<dbReference type="OMA" id="NIAHRHE"/>
<dbReference type="Gene3D" id="3.30.2350.10">
    <property type="entry name" value="Pseudouridine synthase"/>
    <property type="match status" value="1"/>
</dbReference>
<dbReference type="EC" id="5.4.99.-" evidence="2"/>
<dbReference type="GO" id="GO:0009982">
    <property type="term" value="F:pseudouridine synthase activity"/>
    <property type="evidence" value="ECO:0007669"/>
    <property type="project" value="InterPro"/>
</dbReference>
<keyword evidence="4" id="KW-1185">Reference proteome</keyword>
<dbReference type="CDD" id="cd02557">
    <property type="entry name" value="PseudoU_synth_ScRIB2"/>
    <property type="match status" value="1"/>
</dbReference>
<dbReference type="Proteomes" id="UP000887565">
    <property type="component" value="Unplaced"/>
</dbReference>
<evidence type="ECO:0000256" key="2">
    <source>
        <dbReference type="RuleBase" id="RU362028"/>
    </source>
</evidence>
<feature type="active site" evidence="1">
    <location>
        <position position="133"/>
    </location>
</feature>
<organism evidence="4 5">
    <name type="scientific">Romanomermis culicivorax</name>
    <name type="common">Nematode worm</name>
    <dbReference type="NCBI Taxonomy" id="13658"/>
    <lineage>
        <taxon>Eukaryota</taxon>
        <taxon>Metazoa</taxon>
        <taxon>Ecdysozoa</taxon>
        <taxon>Nematoda</taxon>
        <taxon>Enoplea</taxon>
        <taxon>Dorylaimia</taxon>
        <taxon>Mermithida</taxon>
        <taxon>Mermithoidea</taxon>
        <taxon>Mermithidae</taxon>
        <taxon>Romanomermis</taxon>
    </lineage>
</organism>
<dbReference type="PANTHER" id="PTHR21600:SF40">
    <property type="entry name" value="PSEUDOURIDYLATE SYNTHASE RPUSD2"/>
    <property type="match status" value="1"/>
</dbReference>
<evidence type="ECO:0000313" key="4">
    <source>
        <dbReference type="Proteomes" id="UP000887565"/>
    </source>
</evidence>
<proteinExistence type="inferred from homology"/>
<dbReference type="WBParaSite" id="nRc.2.0.1.t18060-RA">
    <property type="protein sequence ID" value="nRc.2.0.1.t18060-RA"/>
    <property type="gene ID" value="nRc.2.0.1.g18060"/>
</dbReference>
<accession>A0A915IXC2</accession>
<dbReference type="InterPro" id="IPR020103">
    <property type="entry name" value="PsdUridine_synth_cat_dom_sf"/>
</dbReference>
<dbReference type="SUPFAM" id="SSF55120">
    <property type="entry name" value="Pseudouridine synthase"/>
    <property type="match status" value="1"/>
</dbReference>
<name>A0A915IXC2_ROMCU</name>
<protein>
    <recommendedName>
        <fullName evidence="2">Pseudouridine synthase</fullName>
        <ecNumber evidence="2">5.4.99.-</ecNumber>
    </recommendedName>
</protein>
<dbReference type="NCBIfam" id="TIGR00005">
    <property type="entry name" value="rluA_subfam"/>
    <property type="match status" value="1"/>
</dbReference>
<dbReference type="PANTHER" id="PTHR21600">
    <property type="entry name" value="MITOCHONDRIAL RNA PSEUDOURIDINE SYNTHASE"/>
    <property type="match status" value="1"/>
</dbReference>
<dbReference type="AlphaFoldDB" id="A0A915IXC2"/>
<comment type="similarity">
    <text evidence="2">Belongs to the pseudouridine synthase RluA family.</text>
</comment>